<keyword evidence="3" id="KW-1185">Reference proteome</keyword>
<evidence type="ECO:0000259" key="1">
    <source>
        <dbReference type="Pfam" id="PF23156"/>
    </source>
</evidence>
<dbReference type="InterPro" id="IPR040358">
    <property type="entry name" value="At4g22758-like"/>
</dbReference>
<evidence type="ECO:0000313" key="3">
    <source>
        <dbReference type="Proteomes" id="UP000653305"/>
    </source>
</evidence>
<dbReference type="PANTHER" id="PTHR33270">
    <property type="entry name" value="BNAC05G50380D PROTEIN"/>
    <property type="match status" value="1"/>
</dbReference>
<dbReference type="InterPro" id="IPR055482">
    <property type="entry name" value="DUF7054"/>
</dbReference>
<comment type="caution">
    <text evidence="2">The sequence shown here is derived from an EMBL/GenBank/DDBJ whole genome shotgun (WGS) entry which is preliminary data.</text>
</comment>
<reference evidence="2" key="1">
    <citation type="submission" date="2020-07" db="EMBL/GenBank/DDBJ databases">
        <title>Ethylene signaling mediates host invasion by parasitic plants.</title>
        <authorList>
            <person name="Yoshida S."/>
        </authorList>
    </citation>
    <scope>NUCLEOTIDE SEQUENCE</scope>
    <source>
        <strain evidence="2">Okayama</strain>
    </source>
</reference>
<sequence>MPLEAIVQDLIAAVLRQYAKEQRLSALPSTVASDFDLHYSQFSLQKKQGHCRLNLFQKNNCLRA</sequence>
<feature type="domain" description="DUF7054" evidence="1">
    <location>
        <begin position="1"/>
        <end position="46"/>
    </location>
</feature>
<protein>
    <recommendedName>
        <fullName evidence="1">DUF7054 domain-containing protein</fullName>
    </recommendedName>
</protein>
<dbReference type="Pfam" id="PF23156">
    <property type="entry name" value="DUF7054"/>
    <property type="match status" value="1"/>
</dbReference>
<organism evidence="2 3">
    <name type="scientific">Phtheirospermum japonicum</name>
    <dbReference type="NCBI Taxonomy" id="374723"/>
    <lineage>
        <taxon>Eukaryota</taxon>
        <taxon>Viridiplantae</taxon>
        <taxon>Streptophyta</taxon>
        <taxon>Embryophyta</taxon>
        <taxon>Tracheophyta</taxon>
        <taxon>Spermatophyta</taxon>
        <taxon>Magnoliopsida</taxon>
        <taxon>eudicotyledons</taxon>
        <taxon>Gunneridae</taxon>
        <taxon>Pentapetalae</taxon>
        <taxon>asterids</taxon>
        <taxon>lamiids</taxon>
        <taxon>Lamiales</taxon>
        <taxon>Orobanchaceae</taxon>
        <taxon>Orobanchaceae incertae sedis</taxon>
        <taxon>Phtheirospermum</taxon>
    </lineage>
</organism>
<dbReference type="PANTHER" id="PTHR33270:SF24">
    <property type="entry name" value="EXPRESSED PROTEIN"/>
    <property type="match status" value="1"/>
</dbReference>
<dbReference type="Proteomes" id="UP000653305">
    <property type="component" value="Unassembled WGS sequence"/>
</dbReference>
<accession>A0A830B008</accession>
<evidence type="ECO:0000313" key="2">
    <source>
        <dbReference type="EMBL" id="GFP80690.1"/>
    </source>
</evidence>
<dbReference type="EMBL" id="BMAC01000022">
    <property type="protein sequence ID" value="GFP80690.1"/>
    <property type="molecule type" value="Genomic_DNA"/>
</dbReference>
<name>A0A830B008_9LAMI</name>
<gene>
    <name evidence="2" type="ORF">PHJA_000212300</name>
</gene>
<dbReference type="OrthoDB" id="651546at2759"/>
<proteinExistence type="predicted"/>
<dbReference type="AlphaFoldDB" id="A0A830B008"/>